<keyword evidence="2" id="KW-0238">DNA-binding</keyword>
<dbReference type="InterPro" id="IPR036388">
    <property type="entry name" value="WH-like_DNA-bd_sf"/>
</dbReference>
<dbReference type="SUPFAM" id="SSF46785">
    <property type="entry name" value="Winged helix' DNA-binding domain"/>
    <property type="match status" value="1"/>
</dbReference>
<dbReference type="GO" id="GO:0043200">
    <property type="term" value="P:response to amino acid"/>
    <property type="evidence" value="ECO:0007669"/>
    <property type="project" value="TreeGrafter"/>
</dbReference>
<dbReference type="Pfam" id="PF01037">
    <property type="entry name" value="AsnC_trans_reg"/>
    <property type="match status" value="1"/>
</dbReference>
<evidence type="ECO:0000259" key="4">
    <source>
        <dbReference type="PROSITE" id="PS50956"/>
    </source>
</evidence>
<name>A0A0C2EAE8_9PSED</name>
<dbReference type="PATRIC" id="fig|226910.6.peg.3293"/>
<dbReference type="InterPro" id="IPR019888">
    <property type="entry name" value="Tscrpt_reg_AsnC-like"/>
</dbReference>
<protein>
    <submittedName>
        <fullName evidence="5">Leucine-responsive regulatory protein, regulator for leucine (Or lrp) regulon and high-affinity branched-chain amino acid transport system</fullName>
    </submittedName>
</protein>
<feature type="domain" description="HTH asnC-type" evidence="4">
    <location>
        <begin position="42"/>
        <end position="103"/>
    </location>
</feature>
<dbReference type="GO" id="GO:0043565">
    <property type="term" value="F:sequence-specific DNA binding"/>
    <property type="evidence" value="ECO:0007669"/>
    <property type="project" value="InterPro"/>
</dbReference>
<reference evidence="5 6" key="1">
    <citation type="submission" date="2015-01" db="EMBL/GenBank/DDBJ databases">
        <title>Complete genome of Pseudomonas batumici UCM B-321 producer of the batumin antibiotic with strong antistaphilococcal and potential anticancer activity.</title>
        <authorList>
            <person name="Klochko V.V."/>
            <person name="Zelena L.B."/>
            <person name="Elena K.A."/>
            <person name="Reva O.N."/>
        </authorList>
    </citation>
    <scope>NUCLEOTIDE SEQUENCE [LARGE SCALE GENOMIC DNA]</scope>
    <source>
        <strain evidence="5 6">UCM B-321</strain>
    </source>
</reference>
<keyword evidence="1" id="KW-0805">Transcription regulation</keyword>
<evidence type="ECO:0000256" key="2">
    <source>
        <dbReference type="ARBA" id="ARBA00023125"/>
    </source>
</evidence>
<dbReference type="CDD" id="cd00090">
    <property type="entry name" value="HTH_ARSR"/>
    <property type="match status" value="1"/>
</dbReference>
<comment type="caution">
    <text evidence="5">The sequence shown here is derived from an EMBL/GenBank/DDBJ whole genome shotgun (WGS) entry which is preliminary data.</text>
</comment>
<dbReference type="PROSITE" id="PS00519">
    <property type="entry name" value="HTH_ASNC_1"/>
    <property type="match status" value="1"/>
</dbReference>
<gene>
    <name evidence="5" type="ORF">UCMB321_3304</name>
</gene>
<dbReference type="PRINTS" id="PR00033">
    <property type="entry name" value="HTHASNC"/>
</dbReference>
<dbReference type="SMART" id="SM00344">
    <property type="entry name" value="HTH_ASNC"/>
    <property type="match status" value="1"/>
</dbReference>
<dbReference type="SUPFAM" id="SSF54909">
    <property type="entry name" value="Dimeric alpha+beta barrel"/>
    <property type="match status" value="1"/>
</dbReference>
<dbReference type="Gene3D" id="1.10.10.10">
    <property type="entry name" value="Winged helix-like DNA-binding domain superfamily/Winged helix DNA-binding domain"/>
    <property type="match status" value="1"/>
</dbReference>
<evidence type="ECO:0000256" key="3">
    <source>
        <dbReference type="ARBA" id="ARBA00023163"/>
    </source>
</evidence>
<evidence type="ECO:0000256" key="1">
    <source>
        <dbReference type="ARBA" id="ARBA00023015"/>
    </source>
</evidence>
<dbReference type="InterPro" id="IPR000485">
    <property type="entry name" value="AsnC-type_HTH_dom"/>
</dbReference>
<dbReference type="InterPro" id="IPR036390">
    <property type="entry name" value="WH_DNA-bd_sf"/>
</dbReference>
<dbReference type="PROSITE" id="PS50956">
    <property type="entry name" value="HTH_ASNC_2"/>
    <property type="match status" value="1"/>
</dbReference>
<dbReference type="InterPro" id="IPR019885">
    <property type="entry name" value="Tscrpt_reg_HTH_AsnC-type_CS"/>
</dbReference>
<proteinExistence type="predicted"/>
<dbReference type="Pfam" id="PF13412">
    <property type="entry name" value="HTH_24"/>
    <property type="match status" value="1"/>
</dbReference>
<dbReference type="InterPro" id="IPR011008">
    <property type="entry name" value="Dimeric_a/b-barrel"/>
</dbReference>
<dbReference type="PANTHER" id="PTHR30154">
    <property type="entry name" value="LEUCINE-RESPONSIVE REGULATORY PROTEIN"/>
    <property type="match status" value="1"/>
</dbReference>
<dbReference type="Gene3D" id="3.30.70.920">
    <property type="match status" value="1"/>
</dbReference>
<dbReference type="Proteomes" id="UP000031535">
    <property type="component" value="Unassembled WGS sequence"/>
</dbReference>
<sequence>MLGKSYCNAAHLFLDFRLPNEFLFRFQRHLRLPIEEPTPMSLDHFDLALLEAIQQDATTSQQDLGARVNLSSAAVNRRLKKLKEDGLVRQTVALVDPVRLGYGLTVIAEVEVENERLDLLDAMKRTFLACPQVQQCYYVAGECDFVLILAVRNMEQYTELTRTLFFQSNNVKRFKTLVSMSNVKVGLAVPVTDPA</sequence>
<dbReference type="AlphaFoldDB" id="A0A0C2EAE8"/>
<evidence type="ECO:0000313" key="6">
    <source>
        <dbReference type="Proteomes" id="UP000031535"/>
    </source>
</evidence>
<dbReference type="GO" id="GO:0006355">
    <property type="term" value="P:regulation of DNA-templated transcription"/>
    <property type="evidence" value="ECO:0007669"/>
    <property type="project" value="UniProtKB-ARBA"/>
</dbReference>
<dbReference type="EMBL" id="JXDG01000042">
    <property type="protein sequence ID" value="KIH82849.1"/>
    <property type="molecule type" value="Genomic_DNA"/>
</dbReference>
<dbReference type="GO" id="GO:0005829">
    <property type="term" value="C:cytosol"/>
    <property type="evidence" value="ECO:0007669"/>
    <property type="project" value="TreeGrafter"/>
</dbReference>
<organism evidence="5 6">
    <name type="scientific">Pseudomonas batumici</name>
    <dbReference type="NCBI Taxonomy" id="226910"/>
    <lineage>
        <taxon>Bacteria</taxon>
        <taxon>Pseudomonadati</taxon>
        <taxon>Pseudomonadota</taxon>
        <taxon>Gammaproteobacteria</taxon>
        <taxon>Pseudomonadales</taxon>
        <taxon>Pseudomonadaceae</taxon>
        <taxon>Pseudomonas</taxon>
    </lineage>
</organism>
<dbReference type="InterPro" id="IPR019887">
    <property type="entry name" value="Tscrpt_reg_AsnC/Lrp_C"/>
</dbReference>
<dbReference type="InterPro" id="IPR011991">
    <property type="entry name" value="ArsR-like_HTH"/>
</dbReference>
<dbReference type="PANTHER" id="PTHR30154:SF34">
    <property type="entry name" value="TRANSCRIPTIONAL REGULATOR AZLB"/>
    <property type="match status" value="1"/>
</dbReference>
<evidence type="ECO:0000313" key="5">
    <source>
        <dbReference type="EMBL" id="KIH82849.1"/>
    </source>
</evidence>
<accession>A0A0C2EAE8</accession>
<keyword evidence="6" id="KW-1185">Reference proteome</keyword>
<keyword evidence="3" id="KW-0804">Transcription</keyword>
<dbReference type="STRING" id="226910.UCMB321_3304"/>